<evidence type="ECO:0000313" key="1">
    <source>
        <dbReference type="EMBL" id="MBD2570621.1"/>
    </source>
</evidence>
<sequence length="251" mass="28270">MSSKIPSQFTFLSILFLVFGGFLVLIPQHNPAQAQISKNGFLIAQSALPQLQPMEPVELNQPNQNSDSYSTTQISQSNQNFERYFVYVDSSNMQTLQQVRQVESSAYIREYNGRNVIQSGIFTRQSNAQERVRELELKGVSGARVVSFSNTEPISYYSGAAVPFSSPISDAVITKPVNAYYVIIPSNKNNLRYIAQQIQKNIGRNSNVFQRNQPRGAHIAVGPFSDRSMAEQWNNYLRKSGYGDARVYYGK</sequence>
<protein>
    <recommendedName>
        <fullName evidence="3">SPOR domain-containing protein</fullName>
    </recommendedName>
</protein>
<comment type="caution">
    <text evidence="1">The sequence shown here is derived from an EMBL/GenBank/DDBJ whole genome shotgun (WGS) entry which is preliminary data.</text>
</comment>
<evidence type="ECO:0008006" key="3">
    <source>
        <dbReference type="Google" id="ProtNLM"/>
    </source>
</evidence>
<accession>A0ABR8FLD9</accession>
<keyword evidence="2" id="KW-1185">Reference proteome</keyword>
<dbReference type="SUPFAM" id="SSF110997">
    <property type="entry name" value="Sporulation related repeat"/>
    <property type="match status" value="1"/>
</dbReference>
<reference evidence="1 2" key="1">
    <citation type="journal article" date="2020" name="ISME J.">
        <title>Comparative genomics reveals insights into cyanobacterial evolution and habitat adaptation.</title>
        <authorList>
            <person name="Chen M.Y."/>
            <person name="Teng W.K."/>
            <person name="Zhao L."/>
            <person name="Hu C.X."/>
            <person name="Zhou Y.K."/>
            <person name="Han B.P."/>
            <person name="Song L.R."/>
            <person name="Shu W.S."/>
        </authorList>
    </citation>
    <scope>NUCLEOTIDE SEQUENCE [LARGE SCALE GENOMIC DNA]</scope>
    <source>
        <strain evidence="1 2">FACHB-196</strain>
    </source>
</reference>
<organism evidence="1 2">
    <name type="scientific">Anabaena lutea FACHB-196</name>
    <dbReference type="NCBI Taxonomy" id="2692881"/>
    <lineage>
        <taxon>Bacteria</taxon>
        <taxon>Bacillati</taxon>
        <taxon>Cyanobacteriota</taxon>
        <taxon>Cyanophyceae</taxon>
        <taxon>Nostocales</taxon>
        <taxon>Nostocaceae</taxon>
        <taxon>Anabaena</taxon>
    </lineage>
</organism>
<dbReference type="RefSeq" id="WP_190718825.1">
    <property type="nucleotide sequence ID" value="NZ_JACJST010000027.1"/>
</dbReference>
<dbReference type="InterPro" id="IPR036680">
    <property type="entry name" value="SPOR-like_sf"/>
</dbReference>
<gene>
    <name evidence="1" type="ORF">H6G59_22530</name>
</gene>
<dbReference type="EMBL" id="JACJST010000027">
    <property type="protein sequence ID" value="MBD2570621.1"/>
    <property type="molecule type" value="Genomic_DNA"/>
</dbReference>
<dbReference type="Proteomes" id="UP000640531">
    <property type="component" value="Unassembled WGS sequence"/>
</dbReference>
<name>A0ABR8FLD9_9NOST</name>
<evidence type="ECO:0000313" key="2">
    <source>
        <dbReference type="Proteomes" id="UP000640531"/>
    </source>
</evidence>
<proteinExistence type="predicted"/>